<dbReference type="SMART" id="SM01119">
    <property type="entry name" value="D-ser_dehydrat"/>
    <property type="match status" value="1"/>
</dbReference>
<evidence type="ECO:0000313" key="4">
    <source>
        <dbReference type="EMBL" id="PDQ19672.1"/>
    </source>
</evidence>
<dbReference type="InterPro" id="IPR051466">
    <property type="entry name" value="D-amino_acid_metab_enzyme"/>
</dbReference>
<dbReference type="InterPro" id="IPR042208">
    <property type="entry name" value="D-ser_dehydrat-like_sf"/>
</dbReference>
<dbReference type="Gene3D" id="2.40.37.20">
    <property type="entry name" value="D-serine dehydratase-like domain"/>
    <property type="match status" value="1"/>
</dbReference>
<dbReference type="CDD" id="cd06819">
    <property type="entry name" value="PLPDE_III_LS_D-TA"/>
    <property type="match status" value="1"/>
</dbReference>
<accession>A0A2A6FD45</accession>
<name>A0A2A6FD45_9HYPH</name>
<dbReference type="GO" id="GO:0008721">
    <property type="term" value="F:D-serine ammonia-lyase activity"/>
    <property type="evidence" value="ECO:0007669"/>
    <property type="project" value="TreeGrafter"/>
</dbReference>
<protein>
    <submittedName>
        <fullName evidence="4">Alanine racemase</fullName>
    </submittedName>
</protein>
<comment type="caution">
    <text evidence="4">The sequence shown here is derived from an EMBL/GenBank/DDBJ whole genome shotgun (WGS) entry which is preliminary data.</text>
</comment>
<dbReference type="PANTHER" id="PTHR28004:SF2">
    <property type="entry name" value="D-SERINE DEHYDRATASE"/>
    <property type="match status" value="1"/>
</dbReference>
<evidence type="ECO:0000313" key="5">
    <source>
        <dbReference type="Proteomes" id="UP000219182"/>
    </source>
</evidence>
<comment type="similarity">
    <text evidence="1">Belongs to the DSD1 family.</text>
</comment>
<dbReference type="PANTHER" id="PTHR28004">
    <property type="entry name" value="ZGC:162816-RELATED"/>
    <property type="match status" value="1"/>
</dbReference>
<evidence type="ECO:0000256" key="1">
    <source>
        <dbReference type="ARBA" id="ARBA00005323"/>
    </source>
</evidence>
<dbReference type="EMBL" id="NWQG01000114">
    <property type="protein sequence ID" value="PDQ19672.1"/>
    <property type="molecule type" value="Genomic_DNA"/>
</dbReference>
<dbReference type="InterPro" id="IPR029066">
    <property type="entry name" value="PLP-binding_barrel"/>
</dbReference>
<organism evidence="4 5">
    <name type="scientific">Mesorhizobium sanjuanii</name>
    <dbReference type="NCBI Taxonomy" id="2037900"/>
    <lineage>
        <taxon>Bacteria</taxon>
        <taxon>Pseudomonadati</taxon>
        <taxon>Pseudomonadota</taxon>
        <taxon>Alphaproteobacteria</taxon>
        <taxon>Hyphomicrobiales</taxon>
        <taxon>Phyllobacteriaceae</taxon>
        <taxon>Mesorhizobium</taxon>
    </lineage>
</organism>
<dbReference type="Pfam" id="PF01168">
    <property type="entry name" value="Ala_racemase_N"/>
    <property type="match status" value="1"/>
</dbReference>
<keyword evidence="5" id="KW-1185">Reference proteome</keyword>
<evidence type="ECO:0000256" key="2">
    <source>
        <dbReference type="ARBA" id="ARBA00023239"/>
    </source>
</evidence>
<dbReference type="RefSeq" id="WP_097575126.1">
    <property type="nucleotide sequence ID" value="NZ_NWQG01000114.1"/>
</dbReference>
<dbReference type="Gene3D" id="3.20.20.10">
    <property type="entry name" value="Alanine racemase"/>
    <property type="match status" value="1"/>
</dbReference>
<keyword evidence="2" id="KW-0456">Lyase</keyword>
<sequence length="369" mass="39452">MLQRPPAEPGMSEADIDTPALIIDLDAMEGNLDRMAAFCRDAGVRLRAHAKTHKSPIIAHWQIARGAIGQCVQKTAEAEVLAWGGVSDILVSNEVVSSRKLARLAALTRMSKISLCADSAAVVDEIEAVAESFATRLTVLVEIDVSGGRCGVEPGEPATALAVRIARSRHLVFGGLQSYQGRAQHLRTEQERRDAIGQAAARTADTVAAIRKQKLECAVVGGAGTGTFAHEAASGVYNELQTGSYVFMDADYARNRPAPDFEQSLFVLSTVMSAARHGIAVLDCGHKGIAVDSGLPLIHARQDIDYVGASDEHGSLVLRSDPGSLAIGETLRLIPGHCDPTVDRYDWYVGMRGKRVECVFPVAARGMMQ</sequence>
<dbReference type="GO" id="GO:0036088">
    <property type="term" value="P:D-serine catabolic process"/>
    <property type="evidence" value="ECO:0007669"/>
    <property type="project" value="TreeGrafter"/>
</dbReference>
<feature type="domain" description="D-serine dehydratase-like" evidence="3">
    <location>
        <begin position="264"/>
        <end position="352"/>
    </location>
</feature>
<dbReference type="AlphaFoldDB" id="A0A2A6FD45"/>
<proteinExistence type="inferred from homology"/>
<reference evidence="4 5" key="1">
    <citation type="submission" date="2017-09" db="EMBL/GenBank/DDBJ databases">
        <title>Mesorhizobum sanjuanii sp. nov. isolated from nodules of Lotus tenuis in saline-alkaline lowlands of Flooding Pampa.</title>
        <authorList>
            <person name="Sannazzaro A.I."/>
            <person name="Torres Tejerizo G.A."/>
            <person name="Fontana F."/>
            <person name="Cumpa Velazquez L.M."/>
            <person name="Hansen L."/>
            <person name="Pistorio M."/>
            <person name="Estrella M.J."/>
        </authorList>
    </citation>
    <scope>NUCLEOTIDE SEQUENCE [LARGE SCALE GENOMIC DNA]</scope>
    <source>
        <strain evidence="4 5">BSA136</strain>
    </source>
</reference>
<gene>
    <name evidence="4" type="ORF">CN311_18170</name>
</gene>
<evidence type="ECO:0000259" key="3">
    <source>
        <dbReference type="SMART" id="SM01119"/>
    </source>
</evidence>
<dbReference type="SUPFAM" id="SSF51419">
    <property type="entry name" value="PLP-binding barrel"/>
    <property type="match status" value="1"/>
</dbReference>
<dbReference type="InterPro" id="IPR001608">
    <property type="entry name" value="Ala_racemase_N"/>
</dbReference>
<dbReference type="Pfam" id="PF14031">
    <property type="entry name" value="D-ser_dehydrat"/>
    <property type="match status" value="1"/>
</dbReference>
<dbReference type="Proteomes" id="UP000219182">
    <property type="component" value="Unassembled WGS sequence"/>
</dbReference>
<dbReference type="InterPro" id="IPR026956">
    <property type="entry name" value="D-ser_dehydrat-like_dom"/>
</dbReference>